<keyword evidence="1" id="KW-0732">Signal</keyword>
<keyword evidence="3" id="KW-1185">Reference proteome</keyword>
<dbReference type="SUPFAM" id="SSF159501">
    <property type="entry name" value="EreA/ChaN-like"/>
    <property type="match status" value="1"/>
</dbReference>
<dbReference type="STRING" id="29341.RSJ17_20215"/>
<accession>A0A0C1QWD8</accession>
<evidence type="ECO:0000313" key="2">
    <source>
        <dbReference type="EMBL" id="KIE45312.1"/>
    </source>
</evidence>
<dbReference type="EMBL" id="AYSO01000019">
    <property type="protein sequence ID" value="KIE45312.1"/>
    <property type="molecule type" value="Genomic_DNA"/>
</dbReference>
<evidence type="ECO:0000256" key="1">
    <source>
        <dbReference type="SAM" id="SignalP"/>
    </source>
</evidence>
<reference evidence="2 3" key="1">
    <citation type="journal article" date="2015" name="Infect. Genet. Evol.">
        <title>Genomic sequences of six botulinum neurotoxin-producing strains representing three clostridial species illustrate the mobility and diversity of botulinum neurotoxin genes.</title>
        <authorList>
            <person name="Smith T.J."/>
            <person name="Hill K.K."/>
            <person name="Xie G."/>
            <person name="Foley B.T."/>
            <person name="Williamson C.H."/>
            <person name="Foster J.T."/>
            <person name="Johnson S.L."/>
            <person name="Chertkov O."/>
            <person name="Teshima H."/>
            <person name="Gibbons H.S."/>
            <person name="Johnsky L.A."/>
            <person name="Karavis M.A."/>
            <person name="Smith L.A."/>
        </authorList>
    </citation>
    <scope>NUCLEOTIDE SEQUENCE [LARGE SCALE GENOMIC DNA]</scope>
    <source>
        <strain evidence="2 3">CDC 2741</strain>
    </source>
</reference>
<name>A0A0C1QWD8_9CLOT</name>
<dbReference type="Gene3D" id="3.30.1870.10">
    <property type="entry name" value="EreA-like, domain 2"/>
    <property type="match status" value="1"/>
</dbReference>
<comment type="caution">
    <text evidence="2">The sequence shown here is derived from an EMBL/GenBank/DDBJ whole genome shotgun (WGS) entry which is preliminary data.</text>
</comment>
<dbReference type="OrthoDB" id="1878475at2"/>
<dbReference type="Proteomes" id="UP000031366">
    <property type="component" value="Unassembled WGS sequence"/>
</dbReference>
<keyword evidence="2" id="KW-0449">Lipoprotein</keyword>
<feature type="signal peptide" evidence="1">
    <location>
        <begin position="1"/>
        <end position="22"/>
    </location>
</feature>
<proteinExistence type="predicted"/>
<dbReference type="RefSeq" id="WP_039635443.1">
    <property type="nucleotide sequence ID" value="NZ_AYSO01000019.1"/>
</dbReference>
<evidence type="ECO:0000313" key="3">
    <source>
        <dbReference type="Proteomes" id="UP000031366"/>
    </source>
</evidence>
<dbReference type="AlphaFoldDB" id="A0A0C1QWD8"/>
<protein>
    <submittedName>
        <fullName evidence="2">Putative lipoprotein</fullName>
    </submittedName>
</protein>
<dbReference type="Gene3D" id="1.20.1440.30">
    <property type="entry name" value="Biosynthetic Protein domain"/>
    <property type="match status" value="1"/>
</dbReference>
<sequence length="418" mass="49942">MKKRIALLIIAIIMMFNFTSCTNSDKSEKDEVSLKQYYKYLDKSNVQIDLEDNEDYSSFKLLKDDVKNNELFLIGEVHDIKDNAKVFLKFFKHLKQETNFKYLVEEDEYLYSIYKNKYLQTGDENYLNKFVNKKRRPEKYEMWKEIYRYNKALKDEDKIQVVGIGIDGFGTESYLIDMLKDKKYEEVEKDLSILKELYEIMNLDENTPDEELEKQFDKYKNKLPVLVDKIYKNKKLYEDILKEEAFDFFMLIDNLKNTIEVYDGNIFSSDLAHMKREEKLYENFEKIYNHYPKGKYFGQFGLGHIYKEETTNRAWLAEDINEKIPKLKDKILSIALFYKNSYSARAEDILSTYNDNEVLDKYLKSNHTLIKLNGKNSPFSKTLYTDFISEIVFAEHGYYKIGVTADYFDYVMIIQNSK</sequence>
<dbReference type="Gene3D" id="3.40.1660.10">
    <property type="entry name" value="EreA-like (biosynthetic domain)"/>
    <property type="match status" value="1"/>
</dbReference>
<organism evidence="2 3">
    <name type="scientific">Clostridium argentinense CDC 2741</name>
    <dbReference type="NCBI Taxonomy" id="1418104"/>
    <lineage>
        <taxon>Bacteria</taxon>
        <taxon>Bacillati</taxon>
        <taxon>Bacillota</taxon>
        <taxon>Clostridia</taxon>
        <taxon>Eubacteriales</taxon>
        <taxon>Clostridiaceae</taxon>
        <taxon>Clostridium</taxon>
    </lineage>
</organism>
<feature type="chain" id="PRO_5038551306" evidence="1">
    <location>
        <begin position="23"/>
        <end position="418"/>
    </location>
</feature>
<gene>
    <name evidence="2" type="ORF">U732_2808</name>
</gene>